<dbReference type="GO" id="GO:0016020">
    <property type="term" value="C:membrane"/>
    <property type="evidence" value="ECO:0007669"/>
    <property type="project" value="GOC"/>
</dbReference>
<organism evidence="12 13">
    <name type="scientific">Planktothrix paucivesiculata PCC 9631</name>
    <dbReference type="NCBI Taxonomy" id="671071"/>
    <lineage>
        <taxon>Bacteria</taxon>
        <taxon>Bacillati</taxon>
        <taxon>Cyanobacteriota</taxon>
        <taxon>Cyanophyceae</taxon>
        <taxon>Oscillatoriophycideae</taxon>
        <taxon>Oscillatoriales</taxon>
        <taxon>Microcoleaceae</taxon>
        <taxon>Planktothrix</taxon>
    </lineage>
</organism>
<keyword evidence="11" id="KW-0472">Membrane</keyword>
<dbReference type="OrthoDB" id="9803333at2"/>
<proteinExistence type="inferred from homology"/>
<reference evidence="12" key="1">
    <citation type="submission" date="2019-10" db="EMBL/GenBank/DDBJ databases">
        <authorList>
            <consortium name="Genoscope - CEA"/>
            <person name="William W."/>
        </authorList>
    </citation>
    <scope>NUCLEOTIDE SEQUENCE [LARGE SCALE GENOMIC DNA]</scope>
    <source>
        <strain evidence="12">BBR_PRJEB10994</strain>
    </source>
</reference>
<gene>
    <name evidence="12" type="ORF">PL9631_970047</name>
</gene>
<comment type="pathway">
    <text evidence="3">Sphingolipid metabolism.</text>
</comment>
<keyword evidence="11" id="KW-1133">Transmembrane helix</keyword>
<name>A0A7Z9E4E8_9CYAN</name>
<evidence type="ECO:0000313" key="12">
    <source>
        <dbReference type="EMBL" id="VXD25698.1"/>
    </source>
</evidence>
<dbReference type="EMBL" id="CZCS02000242">
    <property type="protein sequence ID" value="VXD25698.1"/>
    <property type="molecule type" value="Genomic_DNA"/>
</dbReference>
<accession>A0A7Z9E4E8</accession>
<comment type="similarity">
    <text evidence="10">Belongs to the short-chain dehydrogenases/reductases (SDR) family.</text>
</comment>
<evidence type="ECO:0000256" key="2">
    <source>
        <dbReference type="ARBA" id="ARBA00004760"/>
    </source>
</evidence>
<dbReference type="GO" id="GO:0047560">
    <property type="term" value="F:3-dehydrosphinganine reductase activity"/>
    <property type="evidence" value="ECO:0007669"/>
    <property type="project" value="UniProtKB-EC"/>
</dbReference>
<keyword evidence="8" id="KW-0443">Lipid metabolism</keyword>
<keyword evidence="4" id="KW-0256">Endoplasmic reticulum</keyword>
<dbReference type="PRINTS" id="PR00081">
    <property type="entry name" value="GDHRDH"/>
</dbReference>
<dbReference type="CDD" id="cd08939">
    <property type="entry name" value="KDSR-like_SDR_c"/>
    <property type="match status" value="1"/>
</dbReference>
<dbReference type="FunFam" id="3.40.50.720:FF:000468">
    <property type="entry name" value="Short-chain dehydrogenase, putative"/>
    <property type="match status" value="1"/>
</dbReference>
<dbReference type="InterPro" id="IPR045022">
    <property type="entry name" value="KDSR-like"/>
</dbReference>
<keyword evidence="11" id="KW-0812">Transmembrane</keyword>
<dbReference type="GO" id="GO:0006666">
    <property type="term" value="P:3-keto-sphinganine metabolic process"/>
    <property type="evidence" value="ECO:0007669"/>
    <property type="project" value="InterPro"/>
</dbReference>
<evidence type="ECO:0000313" key="13">
    <source>
        <dbReference type="Proteomes" id="UP000182190"/>
    </source>
</evidence>
<dbReference type="EC" id="1.1.1.102" evidence="9"/>
<dbReference type="Pfam" id="PF00106">
    <property type="entry name" value="adh_short"/>
    <property type="match status" value="1"/>
</dbReference>
<dbReference type="Gene3D" id="3.40.50.720">
    <property type="entry name" value="NAD(P)-binding Rossmann-like Domain"/>
    <property type="match status" value="1"/>
</dbReference>
<comment type="pathway">
    <text evidence="2">Lipid metabolism; sphingolipid metabolism.</text>
</comment>
<dbReference type="PANTHER" id="PTHR43550:SF3">
    <property type="entry name" value="3-KETODIHYDROSPHINGOSINE REDUCTASE"/>
    <property type="match status" value="1"/>
</dbReference>
<dbReference type="PANTHER" id="PTHR43550">
    <property type="entry name" value="3-KETODIHYDROSPHINGOSINE REDUCTASE"/>
    <property type="match status" value="1"/>
</dbReference>
<dbReference type="SUPFAM" id="SSF51735">
    <property type="entry name" value="NAD(P)-binding Rossmann-fold domains"/>
    <property type="match status" value="1"/>
</dbReference>
<keyword evidence="7" id="KW-0560">Oxidoreductase</keyword>
<evidence type="ECO:0000256" key="7">
    <source>
        <dbReference type="ARBA" id="ARBA00023002"/>
    </source>
</evidence>
<evidence type="ECO:0000256" key="10">
    <source>
        <dbReference type="RuleBase" id="RU000363"/>
    </source>
</evidence>
<dbReference type="AlphaFoldDB" id="A0A7Z9E4E8"/>
<protein>
    <recommendedName>
        <fullName evidence="9">3-dehydrosphinganine reductase</fullName>
        <ecNumber evidence="9">1.1.1.102</ecNumber>
    </recommendedName>
</protein>
<evidence type="ECO:0000256" key="6">
    <source>
        <dbReference type="ARBA" id="ARBA00022919"/>
    </source>
</evidence>
<keyword evidence="13" id="KW-1185">Reference proteome</keyword>
<dbReference type="PRINTS" id="PR00080">
    <property type="entry name" value="SDRFAMILY"/>
</dbReference>
<evidence type="ECO:0000256" key="8">
    <source>
        <dbReference type="ARBA" id="ARBA00023098"/>
    </source>
</evidence>
<evidence type="ECO:0000256" key="3">
    <source>
        <dbReference type="ARBA" id="ARBA00004991"/>
    </source>
</evidence>
<dbReference type="Proteomes" id="UP000182190">
    <property type="component" value="Unassembled WGS sequence"/>
</dbReference>
<dbReference type="GO" id="GO:0030148">
    <property type="term" value="P:sphingolipid biosynthetic process"/>
    <property type="evidence" value="ECO:0007669"/>
    <property type="project" value="InterPro"/>
</dbReference>
<evidence type="ECO:0000256" key="9">
    <source>
        <dbReference type="ARBA" id="ARBA00026112"/>
    </source>
</evidence>
<dbReference type="RefSeq" id="WP_083622783.1">
    <property type="nucleotide sequence ID" value="NZ_LR735022.1"/>
</dbReference>
<evidence type="ECO:0000256" key="4">
    <source>
        <dbReference type="ARBA" id="ARBA00022824"/>
    </source>
</evidence>
<sequence>MNFNQKNIIITGGSSGIGKATAQLLASLGANLTIIARNQTTLDQARKEIDAVKLSQNQKVFTLSADISIREEAENVMETGINLLGGVDILILSAGMAYPGYFRELPIEIFEQTMAVNYWGSFYCIRGILSKMIEQKYGKIIIISSGAGLIGIYGYTAYSPTKFALRGLAESLRGELKPLGIQVSIVYPPDTNTPQLIAENKTKPPETKAITGTVKPWEPEDIAQAIIQGINKNKFAIAPGLEMKILNYFHSLLFPLLNRYFDHLIKRIKS</sequence>
<keyword evidence="6" id="KW-0746">Sphingolipid metabolism</keyword>
<dbReference type="InterPro" id="IPR036291">
    <property type="entry name" value="NAD(P)-bd_dom_sf"/>
</dbReference>
<evidence type="ECO:0000256" key="11">
    <source>
        <dbReference type="SAM" id="Phobius"/>
    </source>
</evidence>
<evidence type="ECO:0000256" key="5">
    <source>
        <dbReference type="ARBA" id="ARBA00022857"/>
    </source>
</evidence>
<keyword evidence="5" id="KW-0521">NADP</keyword>
<dbReference type="InterPro" id="IPR002347">
    <property type="entry name" value="SDR_fam"/>
</dbReference>
<evidence type="ECO:0000256" key="1">
    <source>
        <dbReference type="ARBA" id="ARBA00004240"/>
    </source>
</evidence>
<comment type="subcellular location">
    <subcellularLocation>
        <location evidence="1">Endoplasmic reticulum</location>
    </subcellularLocation>
</comment>
<comment type="caution">
    <text evidence="12">The sequence shown here is derived from an EMBL/GenBank/DDBJ whole genome shotgun (WGS) entry which is preliminary data.</text>
</comment>
<feature type="transmembrane region" description="Helical" evidence="11">
    <location>
        <begin position="140"/>
        <end position="158"/>
    </location>
</feature>